<comment type="caution">
    <text evidence="3">The sequence shown here is derived from an EMBL/GenBank/DDBJ whole genome shotgun (WGS) entry which is preliminary data.</text>
</comment>
<sequence length="98" mass="11689">MVFRIFKQFNENLRRQMRRAFLAEPDKMPQRFAIAMASVLLLSIIVTYNTLYERKKAEEGIQPVTLTDLLRERSANKRLEHLELQRNIAKARERAKEQ</sequence>
<dbReference type="AlphaFoldDB" id="A0A816LQM3"/>
<dbReference type="EMBL" id="CAJNRE010001394">
    <property type="protein sequence ID" value="CAF1941798.1"/>
    <property type="molecule type" value="Genomic_DNA"/>
</dbReference>
<accession>A0A816LQM3</accession>
<proteinExistence type="predicted"/>
<organism evidence="3 4">
    <name type="scientific">Rotaria magnacalcarata</name>
    <dbReference type="NCBI Taxonomy" id="392030"/>
    <lineage>
        <taxon>Eukaryota</taxon>
        <taxon>Metazoa</taxon>
        <taxon>Spiralia</taxon>
        <taxon>Gnathifera</taxon>
        <taxon>Rotifera</taxon>
        <taxon>Eurotatoria</taxon>
        <taxon>Bdelloidea</taxon>
        <taxon>Philodinida</taxon>
        <taxon>Philodinidae</taxon>
        <taxon>Rotaria</taxon>
    </lineage>
</organism>
<reference evidence="3" key="1">
    <citation type="submission" date="2021-02" db="EMBL/GenBank/DDBJ databases">
        <authorList>
            <person name="Nowell W R."/>
        </authorList>
    </citation>
    <scope>NUCLEOTIDE SEQUENCE</scope>
</reference>
<evidence type="ECO:0000313" key="3">
    <source>
        <dbReference type="EMBL" id="CAF1941798.1"/>
    </source>
</evidence>
<evidence type="ECO:0000256" key="1">
    <source>
        <dbReference type="SAM" id="Phobius"/>
    </source>
</evidence>
<dbReference type="Proteomes" id="UP000663824">
    <property type="component" value="Unassembled WGS sequence"/>
</dbReference>
<name>A0A816LQM3_9BILA</name>
<keyword evidence="1" id="KW-0472">Membrane</keyword>
<gene>
    <name evidence="2" type="ORF">CJN711_LOCUS30635</name>
    <name evidence="3" type="ORF">MBJ925_LOCUS5423</name>
</gene>
<keyword evidence="1" id="KW-1133">Transmembrane helix</keyword>
<evidence type="ECO:0000313" key="4">
    <source>
        <dbReference type="Proteomes" id="UP000663824"/>
    </source>
</evidence>
<dbReference type="Proteomes" id="UP000663855">
    <property type="component" value="Unassembled WGS sequence"/>
</dbReference>
<evidence type="ECO:0000313" key="2">
    <source>
        <dbReference type="EMBL" id="CAF1554059.1"/>
    </source>
</evidence>
<keyword evidence="1" id="KW-0812">Transmembrane</keyword>
<feature type="transmembrane region" description="Helical" evidence="1">
    <location>
        <begin position="32"/>
        <end position="51"/>
    </location>
</feature>
<dbReference type="EMBL" id="CAJNOV010014530">
    <property type="protein sequence ID" value="CAF1554059.1"/>
    <property type="molecule type" value="Genomic_DNA"/>
</dbReference>
<protein>
    <submittedName>
        <fullName evidence="3">Uncharacterized protein</fullName>
    </submittedName>
</protein>